<dbReference type="KEGG" id="ccun:CCUN_0217"/>
<sequence length="164" mass="19379">MQLNLFKAGLSAEFQSCDINDSYFLQEYLNININSRLNKWKKLASKVDFEESEKLIFELLLSLKEDIARLQNNLSEQDKLLPLSQKGIIDALNFEYLNFLEPLLEKDKQYYMRFEINNQKIALFIEAQSENLAKMIKIKPEDRIIYDAFVVEIQRDMIRSKKGD</sequence>
<evidence type="ECO:0000313" key="1">
    <source>
        <dbReference type="EMBL" id="ARJ55873.1"/>
    </source>
</evidence>
<gene>
    <name evidence="1" type="ORF">CCUN_0217</name>
</gene>
<dbReference type="AlphaFoldDB" id="A0A1W6BUU8"/>
<name>A0A1W6BUU8_9BACT</name>
<protein>
    <submittedName>
        <fullName evidence="1">Uncharacterized protein</fullName>
    </submittedName>
</protein>
<accession>A0A1W6BUU8</accession>
<dbReference type="RefSeq" id="WP_027305064.1">
    <property type="nucleotide sequence ID" value="NZ_CP020867.1"/>
</dbReference>
<reference evidence="1 2" key="1">
    <citation type="submission" date="2017-04" db="EMBL/GenBank/DDBJ databases">
        <title>Complete genome sequence of the Campylobacter cuniculorum type strain LMG24588.</title>
        <authorList>
            <person name="Miller W.G."/>
            <person name="Yee E."/>
            <person name="Revez J."/>
            <person name="Bono J.L."/>
            <person name="Rossi M."/>
        </authorList>
    </citation>
    <scope>NUCLEOTIDE SEQUENCE [LARGE SCALE GENOMIC DNA]</scope>
    <source>
        <strain evidence="1 2">LMG 24588</strain>
    </source>
</reference>
<proteinExistence type="predicted"/>
<dbReference type="EMBL" id="CP020867">
    <property type="protein sequence ID" value="ARJ55873.1"/>
    <property type="molecule type" value="Genomic_DNA"/>
</dbReference>
<evidence type="ECO:0000313" key="2">
    <source>
        <dbReference type="Proteomes" id="UP000192902"/>
    </source>
</evidence>
<dbReference type="STRING" id="1121267.CCUN_0217"/>
<dbReference type="Proteomes" id="UP000192902">
    <property type="component" value="Chromosome"/>
</dbReference>
<organism evidence="1 2">
    <name type="scientific">Campylobacter cuniculorum DSM 23162 = LMG 24588</name>
    <dbReference type="NCBI Taxonomy" id="1121267"/>
    <lineage>
        <taxon>Bacteria</taxon>
        <taxon>Pseudomonadati</taxon>
        <taxon>Campylobacterota</taxon>
        <taxon>Epsilonproteobacteria</taxon>
        <taxon>Campylobacterales</taxon>
        <taxon>Campylobacteraceae</taxon>
        <taxon>Campylobacter</taxon>
    </lineage>
</organism>
<dbReference type="OrthoDB" id="5355425at2"/>